<name>A0ABS5U0C5_9CELL</name>
<organism evidence="1 2">
    <name type="scientific">Cellulomonas fulva</name>
    <dbReference type="NCBI Taxonomy" id="2835530"/>
    <lineage>
        <taxon>Bacteria</taxon>
        <taxon>Bacillati</taxon>
        <taxon>Actinomycetota</taxon>
        <taxon>Actinomycetes</taxon>
        <taxon>Micrococcales</taxon>
        <taxon>Cellulomonadaceae</taxon>
        <taxon>Cellulomonas</taxon>
    </lineage>
</organism>
<dbReference type="Proteomes" id="UP000722125">
    <property type="component" value="Unassembled WGS sequence"/>
</dbReference>
<proteinExistence type="predicted"/>
<protein>
    <submittedName>
        <fullName evidence="1">Uncharacterized protein</fullName>
    </submittedName>
</protein>
<evidence type="ECO:0000313" key="2">
    <source>
        <dbReference type="Proteomes" id="UP000722125"/>
    </source>
</evidence>
<comment type="caution">
    <text evidence="1">The sequence shown here is derived from an EMBL/GenBank/DDBJ whole genome shotgun (WGS) entry which is preliminary data.</text>
</comment>
<gene>
    <name evidence="1" type="ORF">KIN34_11190</name>
</gene>
<dbReference type="RefSeq" id="WP_214350444.1">
    <property type="nucleotide sequence ID" value="NZ_JAHBOH010000001.1"/>
</dbReference>
<reference evidence="1 2" key="1">
    <citation type="submission" date="2021-05" db="EMBL/GenBank/DDBJ databases">
        <title>Description of Cellulomonas sp. DKR-3 sp. nov.</title>
        <authorList>
            <person name="Dahal R.H."/>
            <person name="Chaudhary D.K."/>
        </authorList>
    </citation>
    <scope>NUCLEOTIDE SEQUENCE [LARGE SCALE GENOMIC DNA]</scope>
    <source>
        <strain evidence="1 2">DKR-3</strain>
    </source>
</reference>
<accession>A0ABS5U0C5</accession>
<evidence type="ECO:0000313" key="1">
    <source>
        <dbReference type="EMBL" id="MBT0994845.1"/>
    </source>
</evidence>
<dbReference type="EMBL" id="JAHBOH010000001">
    <property type="protein sequence ID" value="MBT0994845.1"/>
    <property type="molecule type" value="Genomic_DNA"/>
</dbReference>
<sequence>MVFLLAIVCVVLVNLVALVRTVLRDGLDEPAPGPADWATGTTLEVPRSVRSAR</sequence>
<keyword evidence="2" id="KW-1185">Reference proteome</keyword>